<sequence>MQKIELFSSHLVQPWFPKIMIVIANTLAISLYLIAAGLQAAHLLNIAQQPKRSLLLLLGLVAVSAHAYSAIHTIYDDQVLDTSLFRVSSLIFWFVAAISLLSILRRPTSNLLVALFPLAAASILLTYLAPPSNAASTGISAGLFSHILTSILAYSMMTIAFIQATALALQERHLKHHHIGGILGALPPLQTMEQVLFELIWIGMGLLTLSLVTGVIFVDDIFAQQLAHKTFFSILAWCIYAVLLWGRHQLGWRSQTAARWTFGGFVALMLAYFGSKFVLELLLNG</sequence>
<dbReference type="STRING" id="247633.GP2143_04308"/>
<evidence type="ECO:0000313" key="4">
    <source>
        <dbReference type="Proteomes" id="UP000004931"/>
    </source>
</evidence>
<dbReference type="PANTHER" id="PTHR38034">
    <property type="entry name" value="INNER MEMBRANE PROTEIN YPJD"/>
    <property type="match status" value="1"/>
</dbReference>
<keyword evidence="1" id="KW-0812">Transmembrane</keyword>
<comment type="caution">
    <text evidence="3">The sequence shown here is derived from an EMBL/GenBank/DDBJ whole genome shotgun (WGS) entry which is preliminary data.</text>
</comment>
<dbReference type="EMBL" id="AAVT01000020">
    <property type="protein sequence ID" value="EAW29649.1"/>
    <property type="molecule type" value="Genomic_DNA"/>
</dbReference>
<dbReference type="InterPro" id="IPR052372">
    <property type="entry name" value="YpjD/HemX"/>
</dbReference>
<reference evidence="3 4" key="1">
    <citation type="journal article" date="2010" name="J. Bacteriol.">
        <title>Genome sequence of the oligotrophic marine Gammaproteobacterium HTCC2143, isolated from the Oregon Coast.</title>
        <authorList>
            <person name="Oh H.M."/>
            <person name="Kang I."/>
            <person name="Ferriera S."/>
            <person name="Giovannoni S.J."/>
            <person name="Cho J.C."/>
        </authorList>
    </citation>
    <scope>NUCLEOTIDE SEQUENCE [LARGE SCALE GENOMIC DNA]</scope>
    <source>
        <strain evidence="3 4">HTCC2143</strain>
    </source>
</reference>
<dbReference type="GO" id="GO:0017004">
    <property type="term" value="P:cytochrome complex assembly"/>
    <property type="evidence" value="ECO:0007669"/>
    <property type="project" value="InterPro"/>
</dbReference>
<evidence type="ECO:0000259" key="2">
    <source>
        <dbReference type="Pfam" id="PF01578"/>
    </source>
</evidence>
<protein>
    <recommendedName>
        <fullName evidence="2">Cytochrome c assembly protein domain-containing protein</fullName>
    </recommendedName>
</protein>
<feature type="domain" description="Cytochrome c assembly protein" evidence="2">
    <location>
        <begin position="57"/>
        <end position="282"/>
    </location>
</feature>
<evidence type="ECO:0000313" key="3">
    <source>
        <dbReference type="EMBL" id="EAW29649.1"/>
    </source>
</evidence>
<dbReference type="Pfam" id="PF01578">
    <property type="entry name" value="Cytochrom_C_asm"/>
    <property type="match status" value="1"/>
</dbReference>
<dbReference type="GO" id="GO:0020037">
    <property type="term" value="F:heme binding"/>
    <property type="evidence" value="ECO:0007669"/>
    <property type="project" value="InterPro"/>
</dbReference>
<proteinExistence type="predicted"/>
<accession>A0YHP0</accession>
<keyword evidence="1" id="KW-0472">Membrane</keyword>
<feature type="transmembrane region" description="Helical" evidence="1">
    <location>
        <begin position="111"/>
        <end position="129"/>
    </location>
</feature>
<dbReference type="eggNOG" id="COG4137">
    <property type="taxonomic scope" value="Bacteria"/>
</dbReference>
<dbReference type="Proteomes" id="UP000004931">
    <property type="component" value="Unassembled WGS sequence"/>
</dbReference>
<feature type="transmembrane region" description="Helical" evidence="1">
    <location>
        <begin position="230"/>
        <end position="246"/>
    </location>
</feature>
<feature type="transmembrane region" description="Helical" evidence="1">
    <location>
        <begin position="258"/>
        <end position="279"/>
    </location>
</feature>
<dbReference type="AlphaFoldDB" id="A0YHP0"/>
<feature type="transmembrane region" description="Helical" evidence="1">
    <location>
        <begin position="83"/>
        <end position="104"/>
    </location>
</feature>
<gene>
    <name evidence="3" type="ORF">GP2143_04308</name>
</gene>
<keyword evidence="1" id="KW-1133">Transmembrane helix</keyword>
<feature type="transmembrane region" description="Helical" evidence="1">
    <location>
        <begin position="20"/>
        <end position="41"/>
    </location>
</feature>
<feature type="transmembrane region" description="Helical" evidence="1">
    <location>
        <begin position="53"/>
        <end position="71"/>
    </location>
</feature>
<feature type="transmembrane region" description="Helical" evidence="1">
    <location>
        <begin position="141"/>
        <end position="169"/>
    </location>
</feature>
<dbReference type="GO" id="GO:0005886">
    <property type="term" value="C:plasma membrane"/>
    <property type="evidence" value="ECO:0007669"/>
    <property type="project" value="TreeGrafter"/>
</dbReference>
<organism evidence="3 4">
    <name type="scientific">marine gamma proteobacterium HTCC2143</name>
    <dbReference type="NCBI Taxonomy" id="247633"/>
    <lineage>
        <taxon>Bacteria</taxon>
        <taxon>Pseudomonadati</taxon>
        <taxon>Pseudomonadota</taxon>
        <taxon>Gammaproteobacteria</taxon>
        <taxon>Cellvibrionales</taxon>
        <taxon>Spongiibacteraceae</taxon>
        <taxon>BD1-7 clade</taxon>
    </lineage>
</organism>
<dbReference type="InterPro" id="IPR002541">
    <property type="entry name" value="Cyt_c_assembly"/>
</dbReference>
<dbReference type="PANTHER" id="PTHR38034:SF1">
    <property type="entry name" value="INNER MEMBRANE PROTEIN YPJD"/>
    <property type="match status" value="1"/>
</dbReference>
<keyword evidence="4" id="KW-1185">Reference proteome</keyword>
<evidence type="ECO:0000256" key="1">
    <source>
        <dbReference type="SAM" id="Phobius"/>
    </source>
</evidence>
<name>A0YHP0_9GAMM</name>
<feature type="transmembrane region" description="Helical" evidence="1">
    <location>
        <begin position="195"/>
        <end position="218"/>
    </location>
</feature>